<evidence type="ECO:0000313" key="1">
    <source>
        <dbReference type="EMBL" id="MEQ2433739.1"/>
    </source>
</evidence>
<organism evidence="1 2">
    <name type="scientific">Blautia caccae</name>
    <dbReference type="NCBI Taxonomy" id="3133175"/>
    <lineage>
        <taxon>Bacteria</taxon>
        <taxon>Bacillati</taxon>
        <taxon>Bacillota</taxon>
        <taxon>Clostridia</taxon>
        <taxon>Lachnospirales</taxon>
        <taxon>Lachnospiraceae</taxon>
        <taxon>Blautia</taxon>
    </lineage>
</organism>
<name>A0ABV1DXB8_9FIRM</name>
<accession>A0ABV1DXB8</accession>
<keyword evidence="2" id="KW-1185">Reference proteome</keyword>
<gene>
    <name evidence="1" type="ORF">WMO65_22350</name>
</gene>
<dbReference type="Proteomes" id="UP001457898">
    <property type="component" value="Unassembled WGS sequence"/>
</dbReference>
<evidence type="ECO:0000313" key="2">
    <source>
        <dbReference type="Proteomes" id="UP001457898"/>
    </source>
</evidence>
<proteinExistence type="predicted"/>
<evidence type="ECO:0008006" key="3">
    <source>
        <dbReference type="Google" id="ProtNLM"/>
    </source>
</evidence>
<dbReference type="RefSeq" id="WP_340299716.1">
    <property type="nucleotide sequence ID" value="NZ_JBBMFP010000027.1"/>
</dbReference>
<dbReference type="EMBL" id="JBBMFP010000027">
    <property type="protein sequence ID" value="MEQ2433739.1"/>
    <property type="molecule type" value="Genomic_DNA"/>
</dbReference>
<sequence>MDNDNSLKSSYGFTLVEKAYRPNMEDTEAIVASIIALYKNAFALNHIPQFTLINDSTSDDIRTDRDAKTLYISCTYVYWNQLAYQFCHELCHYLIPHEVIHSLRWFEESICESASLFFMYRLASYWKTHSLLNHPEYADKIFSYVDSTKNKFQPFNLPDLSDPDSPISHKFLEKDGEYYRMHNRYIANNLLPIFNSHDGLWQAVPHLCNIKDEKSLLEQLRIWKTLTPKISHEGIDNIIALFTPGSSN</sequence>
<reference evidence="1 2" key="1">
    <citation type="submission" date="2024-03" db="EMBL/GenBank/DDBJ databases">
        <title>Human intestinal bacterial collection.</title>
        <authorList>
            <person name="Pauvert C."/>
            <person name="Hitch T.C.A."/>
            <person name="Clavel T."/>
        </authorList>
    </citation>
    <scope>NUCLEOTIDE SEQUENCE [LARGE SCALE GENOMIC DNA]</scope>
    <source>
        <strain evidence="1 2">CLA-SR-H028</strain>
    </source>
</reference>
<comment type="caution">
    <text evidence="1">The sequence shown here is derived from an EMBL/GenBank/DDBJ whole genome shotgun (WGS) entry which is preliminary data.</text>
</comment>
<protein>
    <recommendedName>
        <fullName evidence="3">IrrE N-terminal-like domain-containing protein</fullName>
    </recommendedName>
</protein>